<organism evidence="1 2">
    <name type="scientific">Polaribacter glomeratus</name>
    <dbReference type="NCBI Taxonomy" id="102"/>
    <lineage>
        <taxon>Bacteria</taxon>
        <taxon>Pseudomonadati</taxon>
        <taxon>Bacteroidota</taxon>
        <taxon>Flavobacteriia</taxon>
        <taxon>Flavobacteriales</taxon>
        <taxon>Flavobacteriaceae</taxon>
    </lineage>
</organism>
<evidence type="ECO:0000313" key="2">
    <source>
        <dbReference type="Proteomes" id="UP000239068"/>
    </source>
</evidence>
<proteinExistence type="predicted"/>
<reference evidence="1 2" key="1">
    <citation type="submission" date="2016-12" db="EMBL/GenBank/DDBJ databases">
        <title>Trade-off between light-utilization and light-protection in marine flavobacteria.</title>
        <authorList>
            <person name="Kumagai Y."/>
            <person name="Yoshizawa S."/>
            <person name="Kogure K."/>
            <person name="Iwasaki W."/>
        </authorList>
    </citation>
    <scope>NUCLEOTIDE SEQUENCE [LARGE SCALE GENOMIC DNA]</scope>
    <source>
        <strain evidence="1 2">ATCC 43844</strain>
    </source>
</reference>
<protein>
    <recommendedName>
        <fullName evidence="3">Lipoprotein</fullName>
    </recommendedName>
</protein>
<dbReference type="Proteomes" id="UP000239068">
    <property type="component" value="Unassembled WGS sequence"/>
</dbReference>
<accession>A0A2S7WGT6</accession>
<evidence type="ECO:0000313" key="1">
    <source>
        <dbReference type="EMBL" id="PQJ76819.1"/>
    </source>
</evidence>
<name>A0A2S7WGT6_9FLAO</name>
<sequence length="218" mass="25890">MKTRNVLLGICFILFTSCVVKSLHPFYTKETISFDKNFIGDWRDSKNGTWKVVSFISEMTKDNPVAKMKEDDLKIYKEYKNSYYILREFEGKKVLFIATPFKINHQKFLDFFPLDHQEDIDNLLESHSVYTHSLVKYDVQKNGEIEIKWLDEDKIKTLFKEQKIKIKHETFGLINEDYLLTANSKELQKFVEKYMASADVEKWETSTQFTLHKVNARN</sequence>
<dbReference type="OrthoDB" id="1421611at2"/>
<dbReference type="EMBL" id="MSCM01000002">
    <property type="protein sequence ID" value="PQJ76819.1"/>
    <property type="molecule type" value="Genomic_DNA"/>
</dbReference>
<dbReference type="PROSITE" id="PS51257">
    <property type="entry name" value="PROKAR_LIPOPROTEIN"/>
    <property type="match status" value="1"/>
</dbReference>
<keyword evidence="2" id="KW-1185">Reference proteome</keyword>
<comment type="caution">
    <text evidence="1">The sequence shown here is derived from an EMBL/GenBank/DDBJ whole genome shotgun (WGS) entry which is preliminary data.</text>
</comment>
<gene>
    <name evidence="1" type="ORF">BTO16_13170</name>
</gene>
<dbReference type="AlphaFoldDB" id="A0A2S7WGT6"/>
<evidence type="ECO:0008006" key="3">
    <source>
        <dbReference type="Google" id="ProtNLM"/>
    </source>
</evidence>
<dbReference type="RefSeq" id="WP_105022137.1">
    <property type="nucleotide sequence ID" value="NZ_MSCM01000002.1"/>
</dbReference>